<dbReference type="GO" id="GO:0006508">
    <property type="term" value="P:proteolysis"/>
    <property type="evidence" value="ECO:0007669"/>
    <property type="project" value="UniProtKB-KW"/>
</dbReference>
<accession>A0A2V3TVE8</accession>
<proteinExistence type="predicted"/>
<dbReference type="Proteomes" id="UP000248021">
    <property type="component" value="Unassembled WGS sequence"/>
</dbReference>
<keyword evidence="2" id="KW-0378">Hydrolase</keyword>
<evidence type="ECO:0000313" key="2">
    <source>
        <dbReference type="EMBL" id="PXW52181.1"/>
    </source>
</evidence>
<keyword evidence="2" id="KW-0645">Protease</keyword>
<dbReference type="AlphaFoldDB" id="A0A2V3TVE8"/>
<feature type="transmembrane region" description="Helical" evidence="1">
    <location>
        <begin position="38"/>
        <end position="55"/>
    </location>
</feature>
<dbReference type="InterPro" id="IPR001969">
    <property type="entry name" value="Aspartic_peptidase_AS"/>
</dbReference>
<dbReference type="CDD" id="cd05483">
    <property type="entry name" value="retropepsin_like_bacteria"/>
    <property type="match status" value="1"/>
</dbReference>
<gene>
    <name evidence="2" type="ORF">C7450_11744</name>
</gene>
<dbReference type="InterPro" id="IPR034122">
    <property type="entry name" value="Retropepsin-like_bacterial"/>
</dbReference>
<reference evidence="2 3" key="1">
    <citation type="submission" date="2018-05" db="EMBL/GenBank/DDBJ databases">
        <title>Genomic Encyclopedia of Type Strains, Phase IV (KMG-IV): sequencing the most valuable type-strain genomes for metagenomic binning, comparative biology and taxonomic classification.</title>
        <authorList>
            <person name="Goeker M."/>
        </authorList>
    </citation>
    <scope>NUCLEOTIDE SEQUENCE [LARGE SCALE GENOMIC DNA]</scope>
    <source>
        <strain evidence="2 3">DSM 6462</strain>
    </source>
</reference>
<keyword evidence="1" id="KW-1133">Transmembrane helix</keyword>
<dbReference type="EMBL" id="QJJK01000017">
    <property type="protein sequence ID" value="PXW52181.1"/>
    <property type="molecule type" value="Genomic_DNA"/>
</dbReference>
<evidence type="ECO:0000256" key="1">
    <source>
        <dbReference type="SAM" id="Phobius"/>
    </source>
</evidence>
<dbReference type="NCBIfam" id="TIGR02281">
    <property type="entry name" value="clan_AA_DTGA"/>
    <property type="match status" value="1"/>
</dbReference>
<dbReference type="SUPFAM" id="SSF50630">
    <property type="entry name" value="Acid proteases"/>
    <property type="match status" value="1"/>
</dbReference>
<dbReference type="Gene3D" id="2.40.70.10">
    <property type="entry name" value="Acid Proteases"/>
    <property type="match status" value="1"/>
</dbReference>
<dbReference type="GO" id="GO:0004190">
    <property type="term" value="F:aspartic-type endopeptidase activity"/>
    <property type="evidence" value="ECO:0007669"/>
    <property type="project" value="InterPro"/>
</dbReference>
<evidence type="ECO:0000313" key="3">
    <source>
        <dbReference type="Proteomes" id="UP000248021"/>
    </source>
</evidence>
<dbReference type="InterPro" id="IPR011969">
    <property type="entry name" value="Clan_AA_Asp_peptidase_C"/>
</dbReference>
<comment type="caution">
    <text evidence="2">The sequence shown here is derived from an EMBL/GenBank/DDBJ whole genome shotgun (WGS) entry which is preliminary data.</text>
</comment>
<dbReference type="RefSeq" id="WP_170147511.1">
    <property type="nucleotide sequence ID" value="NZ_CAKNFM010000006.1"/>
</dbReference>
<keyword evidence="1" id="KW-0472">Membrane</keyword>
<feature type="transmembrane region" description="Helical" evidence="1">
    <location>
        <begin position="62"/>
        <end position="82"/>
    </location>
</feature>
<organism evidence="2 3">
    <name type="scientific">Chelatococcus asaccharovorans</name>
    <dbReference type="NCBI Taxonomy" id="28210"/>
    <lineage>
        <taxon>Bacteria</taxon>
        <taxon>Pseudomonadati</taxon>
        <taxon>Pseudomonadota</taxon>
        <taxon>Alphaproteobacteria</taxon>
        <taxon>Hyphomicrobiales</taxon>
        <taxon>Chelatococcaceae</taxon>
        <taxon>Chelatococcus</taxon>
    </lineage>
</organism>
<dbReference type="Pfam" id="PF13650">
    <property type="entry name" value="Asp_protease_2"/>
    <property type="match status" value="1"/>
</dbReference>
<name>A0A2V3TVE8_9HYPH</name>
<dbReference type="PROSITE" id="PS00141">
    <property type="entry name" value="ASP_PROTEASE"/>
    <property type="match status" value="1"/>
</dbReference>
<protein>
    <submittedName>
        <fullName evidence="2">Aspartyl protease family protein</fullName>
    </submittedName>
</protein>
<dbReference type="InterPro" id="IPR021109">
    <property type="entry name" value="Peptidase_aspartic_dom_sf"/>
</dbReference>
<sequence>MRLIVPLAIIGVALVLLLLFSGEETIAGMAPDQLARFASLSAFGIVIFGSMVALFRGRWSQAVQALAFWMIALVGLVGLYSYRDDITVFGHRILGELTPGRVVPGPAGEISVVRSGSGSFDVEAEVNGRTARFILDTGASVVVLTTETAKRIGINVDQLAFNRPVRTANGSTMAAAITIDTLAVGSIVERRVPALVARQGSLFQNLLGMTFLERLGSYEVRGDRLIMRPQT</sequence>
<keyword evidence="1" id="KW-0812">Transmembrane</keyword>
<keyword evidence="3" id="KW-1185">Reference proteome</keyword>